<dbReference type="InterPro" id="IPR027417">
    <property type="entry name" value="P-loop_NTPase"/>
</dbReference>
<dbReference type="RefSeq" id="WP_008060234.1">
    <property type="nucleotide sequence ID" value="NZ_AFHG01000041.1"/>
</dbReference>
<evidence type="ECO:0000313" key="9">
    <source>
        <dbReference type="Proteomes" id="UP000005019"/>
    </source>
</evidence>
<sequence>MLSAHHLVVRAGGRRLLDELTLTLEPGQLCVLVGPNGAGKTTLLRALSGDLLPGAGEVRYGDRPVSALDALQRARLRAVLAQHQRSDLDHLARDVVALGRYPHHLGRPTAADRAIASEAMALAGCSALAQRVCGTLSGGEQARVHLARALAQIWTAPAGGHALLLDEPVAALDIAWQHRTLACARDFARQRGTAVLAIVHDLNLAARYADRMVLLAGGRLLQDGPPDQVLRSPALAQAFGLRCRVLDDDGSGRPLLVAEAAD</sequence>
<feature type="domain" description="ABC transporter" evidence="7">
    <location>
        <begin position="2"/>
        <end position="242"/>
    </location>
</feature>
<comment type="function">
    <text evidence="6">Part of the ABC transporter complex HmuTUV involved in hemin import. Responsible for energy coupling to the transport system.</text>
</comment>
<dbReference type="PANTHER" id="PTHR42794:SF1">
    <property type="entry name" value="HEMIN IMPORT ATP-BINDING PROTEIN HMUV"/>
    <property type="match status" value="1"/>
</dbReference>
<dbReference type="CDD" id="cd03214">
    <property type="entry name" value="ABC_Iron-Siderophores_B12_Hemin"/>
    <property type="match status" value="1"/>
</dbReference>
<dbReference type="eggNOG" id="COG4559">
    <property type="taxonomic scope" value="Bacteria"/>
</dbReference>
<dbReference type="Gene3D" id="3.40.50.300">
    <property type="entry name" value="P-loop containing nucleotide triphosphate hydrolases"/>
    <property type="match status" value="1"/>
</dbReference>
<evidence type="ECO:0000256" key="3">
    <source>
        <dbReference type="ARBA" id="ARBA00022741"/>
    </source>
</evidence>
<name>F5RAU1_METUF</name>
<evidence type="ECO:0000313" key="8">
    <source>
        <dbReference type="EMBL" id="EGK72312.1"/>
    </source>
</evidence>
<dbReference type="OrthoDB" id="9802264at2"/>
<gene>
    <name evidence="8" type="ORF">METUNv1_01428</name>
</gene>
<evidence type="ECO:0000256" key="4">
    <source>
        <dbReference type="ARBA" id="ARBA00022840"/>
    </source>
</evidence>
<dbReference type="InterPro" id="IPR003439">
    <property type="entry name" value="ABC_transporter-like_ATP-bd"/>
</dbReference>
<accession>F5RAU1</accession>
<keyword evidence="2" id="KW-1003">Cell membrane</keyword>
<keyword evidence="3" id="KW-0547">Nucleotide-binding</keyword>
<keyword evidence="9" id="KW-1185">Reference proteome</keyword>
<keyword evidence="1" id="KW-0813">Transport</keyword>
<evidence type="ECO:0000256" key="5">
    <source>
        <dbReference type="ARBA" id="ARBA00022967"/>
    </source>
</evidence>
<dbReference type="NCBIfam" id="NF010068">
    <property type="entry name" value="PRK13548.1"/>
    <property type="match status" value="1"/>
</dbReference>
<dbReference type="InterPro" id="IPR003593">
    <property type="entry name" value="AAA+_ATPase"/>
</dbReference>
<keyword evidence="4 8" id="KW-0067">ATP-binding</keyword>
<keyword evidence="5" id="KW-1278">Translocase</keyword>
<dbReference type="GO" id="GO:0016887">
    <property type="term" value="F:ATP hydrolysis activity"/>
    <property type="evidence" value="ECO:0007669"/>
    <property type="project" value="InterPro"/>
</dbReference>
<evidence type="ECO:0000256" key="2">
    <source>
        <dbReference type="ARBA" id="ARBA00022475"/>
    </source>
</evidence>
<comment type="caution">
    <text evidence="8">The sequence shown here is derived from an EMBL/GenBank/DDBJ whole genome shotgun (WGS) entry which is preliminary data.</text>
</comment>
<dbReference type="Proteomes" id="UP000005019">
    <property type="component" value="Unassembled WGS sequence"/>
</dbReference>
<dbReference type="GO" id="GO:0005524">
    <property type="term" value="F:ATP binding"/>
    <property type="evidence" value="ECO:0007669"/>
    <property type="project" value="UniProtKB-KW"/>
</dbReference>
<organism evidence="8 9">
    <name type="scientific">Methyloversatilis universalis (strain ATCC BAA-1314 / DSM 25237 / JCM 13912 / CCUG 52030 / FAM5)</name>
    <dbReference type="NCBI Taxonomy" id="1000565"/>
    <lineage>
        <taxon>Bacteria</taxon>
        <taxon>Pseudomonadati</taxon>
        <taxon>Pseudomonadota</taxon>
        <taxon>Betaproteobacteria</taxon>
        <taxon>Nitrosomonadales</taxon>
        <taxon>Sterolibacteriaceae</taxon>
        <taxon>Methyloversatilis</taxon>
    </lineage>
</organism>
<proteinExistence type="predicted"/>
<evidence type="ECO:0000256" key="1">
    <source>
        <dbReference type="ARBA" id="ARBA00022448"/>
    </source>
</evidence>
<keyword evidence="2" id="KW-0472">Membrane</keyword>
<dbReference type="AlphaFoldDB" id="F5RAU1"/>
<dbReference type="SMART" id="SM00382">
    <property type="entry name" value="AAA"/>
    <property type="match status" value="1"/>
</dbReference>
<evidence type="ECO:0000259" key="7">
    <source>
        <dbReference type="PROSITE" id="PS50893"/>
    </source>
</evidence>
<evidence type="ECO:0000256" key="6">
    <source>
        <dbReference type="ARBA" id="ARBA00037066"/>
    </source>
</evidence>
<protein>
    <submittedName>
        <fullName evidence="8">Hemin import ATP-binding protein hmuV</fullName>
    </submittedName>
</protein>
<dbReference type="Pfam" id="PF00005">
    <property type="entry name" value="ABC_tran"/>
    <property type="match status" value="1"/>
</dbReference>
<dbReference type="PANTHER" id="PTHR42794">
    <property type="entry name" value="HEMIN IMPORT ATP-BINDING PROTEIN HMUV"/>
    <property type="match status" value="1"/>
</dbReference>
<dbReference type="SUPFAM" id="SSF52540">
    <property type="entry name" value="P-loop containing nucleoside triphosphate hydrolases"/>
    <property type="match status" value="1"/>
</dbReference>
<reference evidence="8 9" key="1">
    <citation type="journal article" date="2011" name="J. Bacteriol.">
        <title>Genome sequence of Methyloversatilis universalis FAM5T, a methylotrophic representative of the order Rhodocyclales.</title>
        <authorList>
            <person name="Kittichotirat W."/>
            <person name="Good N.M."/>
            <person name="Hall R."/>
            <person name="Bringel F."/>
            <person name="Lajus A."/>
            <person name="Medigue C."/>
            <person name="Smalley N.E."/>
            <person name="Beck D."/>
            <person name="Bumgarner R."/>
            <person name="Vuilleumier S."/>
            <person name="Kalyuzhnaya M.G."/>
        </authorList>
    </citation>
    <scope>NUCLEOTIDE SEQUENCE [LARGE SCALE GENOMIC DNA]</scope>
    <source>
        <strain evidence="9">ATCC BAA-1314 / JCM 13912 / FAM5</strain>
    </source>
</reference>
<dbReference type="EMBL" id="AFHG01000041">
    <property type="protein sequence ID" value="EGK72312.1"/>
    <property type="molecule type" value="Genomic_DNA"/>
</dbReference>
<dbReference type="STRING" id="1000565.METUNv1_01428"/>
<dbReference type="PROSITE" id="PS50893">
    <property type="entry name" value="ABC_TRANSPORTER_2"/>
    <property type="match status" value="1"/>
</dbReference>